<keyword evidence="3" id="KW-1185">Reference proteome</keyword>
<name>A0A7T2GIL4_9SPHN</name>
<reference evidence="2 3" key="1">
    <citation type="submission" date="2020-11" db="EMBL/GenBank/DDBJ databases">
        <title>Genome seq and assembly of Sphingosinicella sp.</title>
        <authorList>
            <person name="Chhetri G."/>
        </authorList>
    </citation>
    <scope>NUCLEOTIDE SEQUENCE [LARGE SCALE GENOMIC DNA]</scope>
    <source>
        <strain evidence="2 3">UDD2</strain>
    </source>
</reference>
<organism evidence="2 3">
    <name type="scientific">Allosphingosinicella flava</name>
    <dbReference type="NCBI Taxonomy" id="2771430"/>
    <lineage>
        <taxon>Bacteria</taxon>
        <taxon>Pseudomonadati</taxon>
        <taxon>Pseudomonadota</taxon>
        <taxon>Alphaproteobacteria</taxon>
        <taxon>Sphingomonadales</taxon>
        <taxon>Sphingomonadaceae</taxon>
        <taxon>Allosphingosinicella</taxon>
    </lineage>
</organism>
<dbReference type="RefSeq" id="WP_200970740.1">
    <property type="nucleotide sequence ID" value="NZ_CP065592.1"/>
</dbReference>
<dbReference type="Proteomes" id="UP000594873">
    <property type="component" value="Chromosome"/>
</dbReference>
<dbReference type="EMBL" id="CP065592">
    <property type="protein sequence ID" value="QPQ54213.1"/>
    <property type="molecule type" value="Genomic_DNA"/>
</dbReference>
<keyword evidence="1" id="KW-0732">Signal</keyword>
<evidence type="ECO:0000313" key="3">
    <source>
        <dbReference type="Proteomes" id="UP000594873"/>
    </source>
</evidence>
<gene>
    <name evidence="2" type="ORF">IC614_07515</name>
</gene>
<feature type="chain" id="PRO_5032563716" evidence="1">
    <location>
        <begin position="29"/>
        <end position="167"/>
    </location>
</feature>
<sequence>MAVRSVHIAMAGLSAALAAPALSQGAPAETAIPDPLAALMAPPPPAARQGDDTLTCEALAAEAVALKDDMARMGQQTVAAANAQATTQKRIGQGAVAAQALGQVVPMGGVVAQGIAQAGTAQANGAMASASTRMARMQAAYARLRQVETLQGQRCTPAQSPAQGTPQ</sequence>
<dbReference type="AlphaFoldDB" id="A0A7T2GIL4"/>
<protein>
    <submittedName>
        <fullName evidence="2">Uncharacterized protein</fullName>
    </submittedName>
</protein>
<feature type="signal peptide" evidence="1">
    <location>
        <begin position="1"/>
        <end position="28"/>
    </location>
</feature>
<evidence type="ECO:0000256" key="1">
    <source>
        <dbReference type="SAM" id="SignalP"/>
    </source>
</evidence>
<dbReference type="KEGG" id="sflv:IC614_07515"/>
<evidence type="ECO:0000313" key="2">
    <source>
        <dbReference type="EMBL" id="QPQ54213.1"/>
    </source>
</evidence>
<proteinExistence type="predicted"/>
<accession>A0A7T2GIL4</accession>